<dbReference type="RefSeq" id="WP_223907442.1">
    <property type="nucleotide sequence ID" value="NZ_AP025017.1"/>
</dbReference>
<sequence length="807" mass="90920">MSPTRIHTIKKIDNYRIFQGWKPSGGVEFARVNLIYGQNGSGKSTLATLLQGCAAYAVDQSDDRDHRHDEVVSAGLQLEVCDPSDTSTSGSSAISLNDRAFWGRVRVFNKDFVRRNLRFEEVDGPQPEALLTIGERLADAEKKLEELRPELEAKRQELPQREQAAKSAEDAVDRKLKDTAKQVVDDLRTSKVSRYRATNTYTKRQVRELLEGDPSILEDASTELQADRDHATREVMNPVYLQPRPSVLEQDGLDEARQLLSTSVVSNHIIEELVEHAQRSRWVQQGLDLHEGLESCLFCGQGLTAERINALNAHFDESFKELQAAIDNLLKRLDASTEVSKTYLDAFPADSEVYESLREDLGKARQAYDTEHKAYVNAVEQIEAVLKEKKNNPFGTPTLTSDLALVAPKTAELEKAVKEHQSRIDSHAKHAREAAARVEHYHVKNAAGEYMRLKKEVEDKRAACEELQDQMKELGERITVLESVDGDPIPGAAELSEGLRGLLGCDELKFSAQDSKHYAIERAGDPATHLSEGEQTAIALLYFLASVRKDKIQGEPPIMIIDDPVSSLDHGILFGASAHIWAESVVNTYASQVFLLTHNFDLFRHWLIQLESRQQHEDCDFRAYEVTSVVAPRGPGQFPRRPQLRRWETDKDRSKVLRSEYHFLFWRVAHAVVDRRGDESLADQMNELALMPNAARRMLEAFLSFRCPGKVGSFHVALQELMRRDRLLDGVIRTRVERYLHAYSHFDGGDISQPLKLTEVTTVLRALFHLMHHVDPEHVSAMCTALAIDQRKLLGDSVSASSEGTVT</sequence>
<keyword evidence="3" id="KW-0742">SOS response</keyword>
<feature type="region of interest" description="Disordered" evidence="5">
    <location>
        <begin position="151"/>
        <end position="174"/>
    </location>
</feature>
<keyword evidence="2" id="KW-0234">DNA repair</keyword>
<dbReference type="Gene3D" id="3.40.50.300">
    <property type="entry name" value="P-loop containing nucleotide triphosphate hydrolases"/>
    <property type="match status" value="2"/>
</dbReference>
<dbReference type="PANTHER" id="PTHR32182:SF0">
    <property type="entry name" value="DNA REPLICATION AND REPAIR PROTEIN RECF"/>
    <property type="match status" value="1"/>
</dbReference>
<keyword evidence="4" id="KW-0175">Coiled coil</keyword>
<accession>A0ABN6K5J2</accession>
<feature type="coiled-coil region" evidence="4">
    <location>
        <begin position="443"/>
        <end position="484"/>
    </location>
</feature>
<protein>
    <recommendedName>
        <fullName evidence="6">Protein CR006 P-loop domain-containing protein</fullName>
    </recommendedName>
</protein>
<evidence type="ECO:0000256" key="2">
    <source>
        <dbReference type="ARBA" id="ARBA00023204"/>
    </source>
</evidence>
<evidence type="ECO:0000256" key="5">
    <source>
        <dbReference type="SAM" id="MobiDB-lite"/>
    </source>
</evidence>
<evidence type="ECO:0000256" key="4">
    <source>
        <dbReference type="SAM" id="Coils"/>
    </source>
</evidence>
<keyword evidence="1" id="KW-0227">DNA damage</keyword>
<evidence type="ECO:0000313" key="8">
    <source>
        <dbReference type="Proteomes" id="UP000824496"/>
    </source>
</evidence>
<dbReference type="InterPro" id="IPR026866">
    <property type="entry name" value="CR006_AAA"/>
</dbReference>
<proteinExistence type="predicted"/>
<evidence type="ECO:0000259" key="6">
    <source>
        <dbReference type="Pfam" id="PF13166"/>
    </source>
</evidence>
<name>A0ABN6K5J2_9ACTO</name>
<keyword evidence="8" id="KW-1185">Reference proteome</keyword>
<evidence type="ECO:0000313" key="7">
    <source>
        <dbReference type="EMBL" id="BDA64919.1"/>
    </source>
</evidence>
<dbReference type="Proteomes" id="UP000824496">
    <property type="component" value="Chromosome"/>
</dbReference>
<dbReference type="PANTHER" id="PTHR32182">
    <property type="entry name" value="DNA REPLICATION AND REPAIR PROTEIN RECF"/>
    <property type="match status" value="1"/>
</dbReference>
<reference evidence="7 8" key="1">
    <citation type="submission" date="2021-08" db="EMBL/GenBank/DDBJ databases">
        <title>Whole genome sequence of novel Actinomyces species strain MAS-1.</title>
        <authorList>
            <person name="Saito M."/>
            <person name="Kuwahara N."/>
            <person name="Takizawa T."/>
            <person name="Gotouda H."/>
            <person name="Ochiai T."/>
        </authorList>
    </citation>
    <scope>NUCLEOTIDE SEQUENCE [LARGE SCALE GENOMIC DNA]</scope>
    <source>
        <strain evidence="7 8">MAS-1</strain>
    </source>
</reference>
<gene>
    <name evidence="7" type="ORF">MANAM107_17530</name>
</gene>
<dbReference type="Pfam" id="PF13166">
    <property type="entry name" value="AAA_13"/>
    <property type="match status" value="1"/>
</dbReference>
<dbReference type="SUPFAM" id="SSF52540">
    <property type="entry name" value="P-loop containing nucleoside triphosphate hydrolases"/>
    <property type="match status" value="1"/>
</dbReference>
<evidence type="ECO:0000256" key="1">
    <source>
        <dbReference type="ARBA" id="ARBA00022763"/>
    </source>
</evidence>
<evidence type="ECO:0000256" key="3">
    <source>
        <dbReference type="ARBA" id="ARBA00023236"/>
    </source>
</evidence>
<organism evidence="7 8">
    <name type="scientific">Actinomyces capricornis</name>
    <dbReference type="NCBI Taxonomy" id="2755559"/>
    <lineage>
        <taxon>Bacteria</taxon>
        <taxon>Bacillati</taxon>
        <taxon>Actinomycetota</taxon>
        <taxon>Actinomycetes</taxon>
        <taxon>Actinomycetales</taxon>
        <taxon>Actinomycetaceae</taxon>
        <taxon>Actinomyces</taxon>
    </lineage>
</organism>
<dbReference type="EMBL" id="AP025017">
    <property type="protein sequence ID" value="BDA64919.1"/>
    <property type="molecule type" value="Genomic_DNA"/>
</dbReference>
<dbReference type="InterPro" id="IPR027417">
    <property type="entry name" value="P-loop_NTPase"/>
</dbReference>
<feature type="domain" description="Protein CR006 P-loop" evidence="6">
    <location>
        <begin position="15"/>
        <end position="768"/>
    </location>
</feature>